<organism evidence="9 10">
    <name type="scientific">Candidatus Terrybacteria bacterium RIFCSPHIGHO2_01_FULL_43_35</name>
    <dbReference type="NCBI Taxonomy" id="1802361"/>
    <lineage>
        <taxon>Bacteria</taxon>
        <taxon>Candidatus Terryibacteriota</taxon>
    </lineage>
</organism>
<accession>A0A1G2PFP6</accession>
<dbReference type="Proteomes" id="UP000178869">
    <property type="component" value="Unassembled WGS sequence"/>
</dbReference>
<comment type="catalytic activity">
    <reaction evidence="7">
        <text>adenosine + phosphate = alpha-D-ribose 1-phosphate + adenine</text>
        <dbReference type="Rhea" id="RHEA:27642"/>
        <dbReference type="ChEBI" id="CHEBI:16335"/>
        <dbReference type="ChEBI" id="CHEBI:16708"/>
        <dbReference type="ChEBI" id="CHEBI:43474"/>
        <dbReference type="ChEBI" id="CHEBI:57720"/>
        <dbReference type="EC" id="2.4.2.1"/>
    </reaction>
    <physiologicalReaction direction="left-to-right" evidence="7">
        <dbReference type="Rhea" id="RHEA:27643"/>
    </physiologicalReaction>
</comment>
<comment type="catalytic activity">
    <reaction evidence="8">
        <text>S-methyl-5'-thioadenosine + phosphate = 5-(methylsulfanyl)-alpha-D-ribose 1-phosphate + adenine</text>
        <dbReference type="Rhea" id="RHEA:11852"/>
        <dbReference type="ChEBI" id="CHEBI:16708"/>
        <dbReference type="ChEBI" id="CHEBI:17509"/>
        <dbReference type="ChEBI" id="CHEBI:43474"/>
        <dbReference type="ChEBI" id="CHEBI:58533"/>
        <dbReference type="EC" id="2.4.2.28"/>
    </reaction>
    <physiologicalReaction direction="left-to-right" evidence="8">
        <dbReference type="Rhea" id="RHEA:11853"/>
    </physiologicalReaction>
</comment>
<evidence type="ECO:0000256" key="2">
    <source>
        <dbReference type="ARBA" id="ARBA00007353"/>
    </source>
</evidence>
<keyword evidence="4" id="KW-0479">Metal-binding</keyword>
<keyword evidence="3" id="KW-0808">Transferase</keyword>
<keyword evidence="5" id="KW-0862">Zinc</keyword>
<dbReference type="GO" id="GO:0017061">
    <property type="term" value="F:S-methyl-5-thioadenosine phosphorylase activity"/>
    <property type="evidence" value="ECO:0007669"/>
    <property type="project" value="UniProtKB-EC"/>
</dbReference>
<sequence>MTESKEKSHIQDPIEEKLAIRAQEVKEAMERIEELDEIRYVPGFEDRIGFFPNLESLPESPLKARFSYGEDAPNMSSEYGQDASTGEKNVGEFLETQGFINSPNVIKVLGKYEGTHAQVEEVDFDTPKDRPEISGNFVFTRDSNITLIIKPADCPVAIVYCKDKEGNPLVAICHAGRDAIDAGLIRQGFWDLQDKLGVDLSEAKIGVFPGISQKNYFITNEPERRGSSISERNWGEFITQKETDDLSEKRHVDMLSAFEMQALQAGVRPENIQAYRVDVYEDAAAGKAYSRRYSGEHDGDRLGGQVVAVQLTTEEQFH</sequence>
<comment type="catalytic activity">
    <reaction evidence="6">
        <text>adenosine + H2O + H(+) = inosine + NH4(+)</text>
        <dbReference type="Rhea" id="RHEA:24408"/>
        <dbReference type="ChEBI" id="CHEBI:15377"/>
        <dbReference type="ChEBI" id="CHEBI:15378"/>
        <dbReference type="ChEBI" id="CHEBI:16335"/>
        <dbReference type="ChEBI" id="CHEBI:17596"/>
        <dbReference type="ChEBI" id="CHEBI:28938"/>
        <dbReference type="EC" id="3.5.4.4"/>
    </reaction>
    <physiologicalReaction direction="left-to-right" evidence="6">
        <dbReference type="Rhea" id="RHEA:24409"/>
    </physiologicalReaction>
</comment>
<evidence type="ECO:0000313" key="9">
    <source>
        <dbReference type="EMBL" id="OHA47117.1"/>
    </source>
</evidence>
<dbReference type="Gene3D" id="3.60.140.10">
    <property type="entry name" value="CNF1/YfiH-like putative cysteine hydrolases"/>
    <property type="match status" value="1"/>
</dbReference>
<proteinExistence type="inferred from homology"/>
<reference evidence="9 10" key="1">
    <citation type="journal article" date="2016" name="Nat. Commun.">
        <title>Thousands of microbial genomes shed light on interconnected biogeochemical processes in an aquifer system.</title>
        <authorList>
            <person name="Anantharaman K."/>
            <person name="Brown C.T."/>
            <person name="Hug L.A."/>
            <person name="Sharon I."/>
            <person name="Castelle C.J."/>
            <person name="Probst A.J."/>
            <person name="Thomas B.C."/>
            <person name="Singh A."/>
            <person name="Wilkins M.J."/>
            <person name="Karaoz U."/>
            <person name="Brodie E.L."/>
            <person name="Williams K.H."/>
            <person name="Hubbard S.S."/>
            <person name="Banfield J.F."/>
        </authorList>
    </citation>
    <scope>NUCLEOTIDE SEQUENCE [LARGE SCALE GENOMIC DNA]</scope>
</reference>
<protein>
    <submittedName>
        <fullName evidence="9">Uncharacterized protein</fullName>
    </submittedName>
</protein>
<evidence type="ECO:0000256" key="3">
    <source>
        <dbReference type="ARBA" id="ARBA00022679"/>
    </source>
</evidence>
<name>A0A1G2PFP6_9BACT</name>
<evidence type="ECO:0000256" key="1">
    <source>
        <dbReference type="ARBA" id="ARBA00000553"/>
    </source>
</evidence>
<evidence type="ECO:0000256" key="5">
    <source>
        <dbReference type="ARBA" id="ARBA00022833"/>
    </source>
</evidence>
<evidence type="ECO:0000256" key="8">
    <source>
        <dbReference type="ARBA" id="ARBA00049893"/>
    </source>
</evidence>
<evidence type="ECO:0000256" key="4">
    <source>
        <dbReference type="ARBA" id="ARBA00022723"/>
    </source>
</evidence>
<evidence type="ECO:0000256" key="6">
    <source>
        <dbReference type="ARBA" id="ARBA00047989"/>
    </source>
</evidence>
<evidence type="ECO:0000256" key="7">
    <source>
        <dbReference type="ARBA" id="ARBA00048968"/>
    </source>
</evidence>
<dbReference type="AlphaFoldDB" id="A0A1G2PFP6"/>
<dbReference type="EMBL" id="MHSR01000008">
    <property type="protein sequence ID" value="OHA47117.1"/>
    <property type="molecule type" value="Genomic_DNA"/>
</dbReference>
<dbReference type="InterPro" id="IPR038371">
    <property type="entry name" value="Cu_polyphenol_OxRdtase_sf"/>
</dbReference>
<comment type="catalytic activity">
    <reaction evidence="1">
        <text>inosine + phosphate = alpha-D-ribose 1-phosphate + hypoxanthine</text>
        <dbReference type="Rhea" id="RHEA:27646"/>
        <dbReference type="ChEBI" id="CHEBI:17368"/>
        <dbReference type="ChEBI" id="CHEBI:17596"/>
        <dbReference type="ChEBI" id="CHEBI:43474"/>
        <dbReference type="ChEBI" id="CHEBI:57720"/>
        <dbReference type="EC" id="2.4.2.1"/>
    </reaction>
    <physiologicalReaction direction="left-to-right" evidence="1">
        <dbReference type="Rhea" id="RHEA:27647"/>
    </physiologicalReaction>
</comment>
<evidence type="ECO:0000313" key="10">
    <source>
        <dbReference type="Proteomes" id="UP000178869"/>
    </source>
</evidence>
<dbReference type="Pfam" id="PF02578">
    <property type="entry name" value="Cu-oxidase_4"/>
    <property type="match status" value="1"/>
</dbReference>
<comment type="caution">
    <text evidence="9">The sequence shown here is derived from an EMBL/GenBank/DDBJ whole genome shotgun (WGS) entry which is preliminary data.</text>
</comment>
<dbReference type="GO" id="GO:0046872">
    <property type="term" value="F:metal ion binding"/>
    <property type="evidence" value="ECO:0007669"/>
    <property type="project" value="UniProtKB-KW"/>
</dbReference>
<gene>
    <name evidence="9" type="ORF">A2828_04100</name>
</gene>
<dbReference type="SUPFAM" id="SSF64438">
    <property type="entry name" value="CNF1/YfiH-like putative cysteine hydrolases"/>
    <property type="match status" value="1"/>
</dbReference>
<comment type="similarity">
    <text evidence="2">Belongs to the purine nucleoside phosphorylase YfiH/LACC1 family.</text>
</comment>
<dbReference type="InterPro" id="IPR003730">
    <property type="entry name" value="Cu_polyphenol_OxRdtase"/>
</dbReference>
<dbReference type="InterPro" id="IPR011324">
    <property type="entry name" value="Cytotoxic_necrot_fac-like_cat"/>
</dbReference>